<feature type="region of interest" description="Disordered" evidence="6">
    <location>
        <begin position="75"/>
        <end position="106"/>
    </location>
</feature>
<dbReference type="SUPFAM" id="SSF53098">
    <property type="entry name" value="Ribonuclease H-like"/>
    <property type="match status" value="1"/>
</dbReference>
<accession>A0AAD2HRH9</accession>
<dbReference type="Proteomes" id="UP001295794">
    <property type="component" value="Unassembled WGS sequence"/>
</dbReference>
<evidence type="ECO:0000259" key="7">
    <source>
        <dbReference type="Pfam" id="PF05699"/>
    </source>
</evidence>
<organism evidence="8 9">
    <name type="scientific">Mycena citricolor</name>
    <dbReference type="NCBI Taxonomy" id="2018698"/>
    <lineage>
        <taxon>Eukaryota</taxon>
        <taxon>Fungi</taxon>
        <taxon>Dikarya</taxon>
        <taxon>Basidiomycota</taxon>
        <taxon>Agaricomycotina</taxon>
        <taxon>Agaricomycetes</taxon>
        <taxon>Agaricomycetidae</taxon>
        <taxon>Agaricales</taxon>
        <taxon>Marasmiineae</taxon>
        <taxon>Mycenaceae</taxon>
        <taxon>Mycena</taxon>
    </lineage>
</organism>
<dbReference type="PANTHER" id="PTHR46481:SF10">
    <property type="entry name" value="ZINC FINGER BED DOMAIN-CONTAINING PROTEIN 39"/>
    <property type="match status" value="1"/>
</dbReference>
<feature type="compositionally biased region" description="Polar residues" evidence="6">
    <location>
        <begin position="696"/>
        <end position="708"/>
    </location>
</feature>
<dbReference type="EMBL" id="CAVNYO010000440">
    <property type="protein sequence ID" value="CAK5280783.1"/>
    <property type="molecule type" value="Genomic_DNA"/>
</dbReference>
<feature type="compositionally biased region" description="Polar residues" evidence="6">
    <location>
        <begin position="45"/>
        <end position="57"/>
    </location>
</feature>
<sequence>MRPDGVDTSNIVRSKRVPVPSTKLLDKANDAEQLPTHQRAVVQNAGISVSPPTSRASSPPHDQYQEVIDIDLMDDEPKSINGKSGKAKKGASATKRKVDDQSDETVDREGLLADVVMDELLESSVLPGKARCEARKDLDHFWVPDGDDEKKSICTLCQKMYNKNPKEHRKLQLSFVKDNTTRRRHLERFHQEKYNQWCLDRQFQSKLPDMSAARRKAENEAKTQGRLDGHLAPRVRETVFTQEKWTSAAVKWLVATDQPLSVFQNAYFQAMIDLSSRAPPGCVEIPSRKVVCAAIIGMFKEGLFKLRDLFQSDHVPGEVHLAADCWQADNVDAYFCVTASFIEIRGCDWLKRTVIIGFALYRVVRRLCLESKVGFVTCDNASNNDTMMSEFAFHIEFRTGRKYNGTERRLRCLAHIVNLPTQTVIKEISASKCYDPHNPDAHLPDLDATLRNVIGIVCAICVKERSSPQRKELFKVLQEKAKTSVVYQLILDMIIRWSSTHAMLHCAFTLRKARFVDEFVMKLARAEKNSERSAKLSKLSLNAGEWERVRRVISILENADATQQAFLSDMGPCMHLVIPALEMLHRQWFRKCEKENYAEFKPALEQALEKLEGYYNKVTDSAVYIFSMLLDPMQKSEYFSRHWDQELQREVRDASEEIFRVYWELHGGASAQETRPKKKAKYSGLQSVASDDEDNSPSSSHDSPFRNTDSSLPWLNDFKNYVEGKDIVPDGQSIIEWWSYNHQRFHPAWRSLALTYLAILAASVSCERAFSSSGITVSDRRNRLKGDIVEALQFMKCSLRQELLFRKFPSASNEPLLDPQEGPDKEMDGLCVWDDFLPDEPDEGEDDEDIVIEPTRVATWPNPKPGPTYSFRPGRVKWPRPDPPRPDPTCPRPDPTRPEQH</sequence>
<feature type="region of interest" description="Disordered" evidence="6">
    <location>
        <begin position="1"/>
        <end position="61"/>
    </location>
</feature>
<evidence type="ECO:0000256" key="3">
    <source>
        <dbReference type="ARBA" id="ARBA00022771"/>
    </source>
</evidence>
<evidence type="ECO:0000313" key="9">
    <source>
        <dbReference type="Proteomes" id="UP001295794"/>
    </source>
</evidence>
<dbReference type="InterPro" id="IPR012337">
    <property type="entry name" value="RNaseH-like_sf"/>
</dbReference>
<comment type="caution">
    <text evidence="8">The sequence shown here is derived from an EMBL/GenBank/DDBJ whole genome shotgun (WGS) entry which is preliminary data.</text>
</comment>
<keyword evidence="5" id="KW-0539">Nucleus</keyword>
<evidence type="ECO:0000256" key="5">
    <source>
        <dbReference type="ARBA" id="ARBA00023242"/>
    </source>
</evidence>
<keyword evidence="4" id="KW-0862">Zinc</keyword>
<reference evidence="8" key="1">
    <citation type="submission" date="2023-11" db="EMBL/GenBank/DDBJ databases">
        <authorList>
            <person name="De Vega J J."/>
            <person name="De Vega J J."/>
        </authorList>
    </citation>
    <scope>NUCLEOTIDE SEQUENCE</scope>
</reference>
<evidence type="ECO:0000256" key="2">
    <source>
        <dbReference type="ARBA" id="ARBA00022723"/>
    </source>
</evidence>
<keyword evidence="2" id="KW-0479">Metal-binding</keyword>
<keyword evidence="9" id="KW-1185">Reference proteome</keyword>
<dbReference type="InterPro" id="IPR052035">
    <property type="entry name" value="ZnF_BED_domain_contain"/>
</dbReference>
<comment type="subcellular location">
    <subcellularLocation>
        <location evidence="1">Nucleus</location>
    </subcellularLocation>
</comment>
<evidence type="ECO:0000313" key="8">
    <source>
        <dbReference type="EMBL" id="CAK5280783.1"/>
    </source>
</evidence>
<feature type="compositionally biased region" description="Acidic residues" evidence="6">
    <location>
        <begin position="836"/>
        <end position="851"/>
    </location>
</feature>
<feature type="region of interest" description="Disordered" evidence="6">
    <location>
        <begin position="834"/>
        <end position="901"/>
    </location>
</feature>
<evidence type="ECO:0000256" key="1">
    <source>
        <dbReference type="ARBA" id="ARBA00004123"/>
    </source>
</evidence>
<evidence type="ECO:0000256" key="6">
    <source>
        <dbReference type="SAM" id="MobiDB-lite"/>
    </source>
</evidence>
<dbReference type="InterPro" id="IPR008906">
    <property type="entry name" value="HATC_C_dom"/>
</dbReference>
<proteinExistence type="predicted"/>
<feature type="region of interest" description="Disordered" evidence="6">
    <location>
        <begin position="674"/>
        <end position="708"/>
    </location>
</feature>
<name>A0AAD2HRH9_9AGAR</name>
<evidence type="ECO:0000256" key="4">
    <source>
        <dbReference type="ARBA" id="ARBA00022833"/>
    </source>
</evidence>
<keyword evidence="3" id="KW-0863">Zinc-finger</keyword>
<dbReference type="Pfam" id="PF05699">
    <property type="entry name" value="Dimer_Tnp_hAT"/>
    <property type="match status" value="1"/>
</dbReference>
<gene>
    <name evidence="8" type="ORF">MYCIT1_LOCUS31412</name>
</gene>
<feature type="domain" description="HAT C-terminal dimerisation" evidence="7">
    <location>
        <begin position="720"/>
        <end position="796"/>
    </location>
</feature>
<dbReference type="GO" id="GO:0046983">
    <property type="term" value="F:protein dimerization activity"/>
    <property type="evidence" value="ECO:0007669"/>
    <property type="project" value="InterPro"/>
</dbReference>
<dbReference type="GO" id="GO:0008270">
    <property type="term" value="F:zinc ion binding"/>
    <property type="evidence" value="ECO:0007669"/>
    <property type="project" value="UniProtKB-KW"/>
</dbReference>
<protein>
    <recommendedName>
        <fullName evidence="7">HAT C-terminal dimerisation domain-containing protein</fullName>
    </recommendedName>
</protein>
<dbReference type="PANTHER" id="PTHR46481">
    <property type="entry name" value="ZINC FINGER BED DOMAIN-CONTAINING PROTEIN 4"/>
    <property type="match status" value="1"/>
</dbReference>
<dbReference type="GO" id="GO:0005634">
    <property type="term" value="C:nucleus"/>
    <property type="evidence" value="ECO:0007669"/>
    <property type="project" value="UniProtKB-SubCell"/>
</dbReference>
<feature type="compositionally biased region" description="Basic and acidic residues" evidence="6">
    <location>
        <begin position="96"/>
        <end position="106"/>
    </location>
</feature>
<dbReference type="AlphaFoldDB" id="A0AAD2HRH9"/>